<protein>
    <submittedName>
        <fullName evidence="1">Uncharacterized protein</fullName>
    </submittedName>
</protein>
<reference evidence="1" key="1">
    <citation type="submission" date="2023-12" db="EMBL/GenBank/DDBJ databases">
        <title>Genome assembly of Anisodus tanguticus.</title>
        <authorList>
            <person name="Wang Y.-J."/>
        </authorList>
    </citation>
    <scope>NUCLEOTIDE SEQUENCE</scope>
    <source>
        <strain evidence="1">KB-2021</strain>
        <tissue evidence="1">Leaf</tissue>
    </source>
</reference>
<gene>
    <name evidence="1" type="ORF">RND71_040815</name>
</gene>
<proteinExistence type="predicted"/>
<evidence type="ECO:0000313" key="2">
    <source>
        <dbReference type="Proteomes" id="UP001291623"/>
    </source>
</evidence>
<keyword evidence="2" id="KW-1185">Reference proteome</keyword>
<sequence length="59" mass="6460">MQKTALAKNRKELDDANVVYVDTHAVLLELFQHPTSYGLKYGTKACCGYGDGAVEIANK</sequence>
<organism evidence="1 2">
    <name type="scientific">Anisodus tanguticus</name>
    <dbReference type="NCBI Taxonomy" id="243964"/>
    <lineage>
        <taxon>Eukaryota</taxon>
        <taxon>Viridiplantae</taxon>
        <taxon>Streptophyta</taxon>
        <taxon>Embryophyta</taxon>
        <taxon>Tracheophyta</taxon>
        <taxon>Spermatophyta</taxon>
        <taxon>Magnoliopsida</taxon>
        <taxon>eudicotyledons</taxon>
        <taxon>Gunneridae</taxon>
        <taxon>Pentapetalae</taxon>
        <taxon>asterids</taxon>
        <taxon>lamiids</taxon>
        <taxon>Solanales</taxon>
        <taxon>Solanaceae</taxon>
        <taxon>Solanoideae</taxon>
        <taxon>Hyoscyameae</taxon>
        <taxon>Anisodus</taxon>
    </lineage>
</organism>
<dbReference type="EMBL" id="JAVYJV010000023">
    <property type="protein sequence ID" value="KAK4339353.1"/>
    <property type="molecule type" value="Genomic_DNA"/>
</dbReference>
<comment type="caution">
    <text evidence="1">The sequence shown here is derived from an EMBL/GenBank/DDBJ whole genome shotgun (WGS) entry which is preliminary data.</text>
</comment>
<dbReference type="AlphaFoldDB" id="A0AAE1UPA2"/>
<name>A0AAE1UPA2_9SOLA</name>
<evidence type="ECO:0000313" key="1">
    <source>
        <dbReference type="EMBL" id="KAK4339353.1"/>
    </source>
</evidence>
<dbReference type="Proteomes" id="UP001291623">
    <property type="component" value="Unassembled WGS sequence"/>
</dbReference>
<dbReference type="InterPro" id="IPR036514">
    <property type="entry name" value="SGNH_hydro_sf"/>
</dbReference>
<accession>A0AAE1UPA2</accession>
<dbReference type="Gene3D" id="3.40.50.1110">
    <property type="entry name" value="SGNH hydrolase"/>
    <property type="match status" value="1"/>
</dbReference>